<comment type="function">
    <text evidence="1">Enhances Ca(2+)-mediated inhibition of inositol 1,4,5-triphosphate receptor (ITPR) Ca(2+) release.</text>
</comment>
<keyword evidence="10 14" id="KW-0175">Coiled coil</keyword>
<reference evidence="16" key="1">
    <citation type="submission" date="2020-03" db="EMBL/GenBank/DDBJ databases">
        <authorList>
            <person name="Weist P."/>
        </authorList>
    </citation>
    <scope>NUCLEOTIDE SEQUENCE</scope>
</reference>
<dbReference type="Pfam" id="PF20266">
    <property type="entry name" value="Mab-21_C"/>
    <property type="match status" value="1"/>
</dbReference>
<keyword evidence="6" id="KW-1003">Cell membrane</keyword>
<organism evidence="16 17">
    <name type="scientific">Pleuronectes platessa</name>
    <name type="common">European plaice</name>
    <dbReference type="NCBI Taxonomy" id="8262"/>
    <lineage>
        <taxon>Eukaryota</taxon>
        <taxon>Metazoa</taxon>
        <taxon>Chordata</taxon>
        <taxon>Craniata</taxon>
        <taxon>Vertebrata</taxon>
        <taxon>Euteleostomi</taxon>
        <taxon>Actinopterygii</taxon>
        <taxon>Neopterygii</taxon>
        <taxon>Teleostei</taxon>
        <taxon>Neoteleostei</taxon>
        <taxon>Acanthomorphata</taxon>
        <taxon>Carangaria</taxon>
        <taxon>Pleuronectiformes</taxon>
        <taxon>Pleuronectoidei</taxon>
        <taxon>Pleuronectidae</taxon>
        <taxon>Pleuronectes</taxon>
    </lineage>
</organism>
<keyword evidence="9" id="KW-1133">Transmembrane helix</keyword>
<evidence type="ECO:0000256" key="4">
    <source>
        <dbReference type="ARBA" id="ARBA00005554"/>
    </source>
</evidence>
<evidence type="ECO:0000256" key="3">
    <source>
        <dbReference type="ARBA" id="ARBA00004494"/>
    </source>
</evidence>
<dbReference type="PANTHER" id="PTHR10656">
    <property type="entry name" value="CELL FATE DETERMINING PROTEIN MAB21-RELATED"/>
    <property type="match status" value="1"/>
</dbReference>
<feature type="domain" description="Mab-21-like HhH/H2TH-like" evidence="15">
    <location>
        <begin position="394"/>
        <end position="464"/>
    </location>
</feature>
<keyword evidence="17" id="KW-1185">Reference proteome</keyword>
<proteinExistence type="inferred from homology"/>
<evidence type="ECO:0000256" key="12">
    <source>
        <dbReference type="ARBA" id="ARBA00023180"/>
    </source>
</evidence>
<evidence type="ECO:0000256" key="10">
    <source>
        <dbReference type="ARBA" id="ARBA00023054"/>
    </source>
</evidence>
<evidence type="ECO:0000256" key="2">
    <source>
        <dbReference type="ARBA" id="ARBA00004251"/>
    </source>
</evidence>
<evidence type="ECO:0000256" key="6">
    <source>
        <dbReference type="ARBA" id="ARBA00022475"/>
    </source>
</evidence>
<comment type="subcellular location">
    <subcellularLocation>
        <location evidence="2">Cell membrane</location>
        <topology evidence="2">Single-pass type I membrane protein</topology>
    </subcellularLocation>
    <subcellularLocation>
        <location evidence="3">Nucleus outer membrane</location>
        <topology evidence="3">Single-pass type I membrane protein</topology>
    </subcellularLocation>
</comment>
<dbReference type="Proteomes" id="UP001153269">
    <property type="component" value="Unassembled WGS sequence"/>
</dbReference>
<keyword evidence="8" id="KW-0732">Signal</keyword>
<accession>A0A9N7VC22</accession>
<evidence type="ECO:0000256" key="11">
    <source>
        <dbReference type="ARBA" id="ARBA00023136"/>
    </source>
</evidence>
<evidence type="ECO:0000256" key="8">
    <source>
        <dbReference type="ARBA" id="ARBA00022729"/>
    </source>
</evidence>
<evidence type="ECO:0000256" key="5">
    <source>
        <dbReference type="ARBA" id="ARBA00019443"/>
    </source>
</evidence>
<dbReference type="EMBL" id="CADEAL010003746">
    <property type="protein sequence ID" value="CAB1445673.1"/>
    <property type="molecule type" value="Genomic_DNA"/>
</dbReference>
<protein>
    <recommendedName>
        <fullName evidence="5">Inositol 1,4,5-trisphosphate receptor-interacting protein</fullName>
    </recommendedName>
</protein>
<gene>
    <name evidence="16" type="ORF">PLEPLA_LOCUS33404</name>
</gene>
<sequence length="547" mass="62233">MQGAIARVCVVVAAAILNHPLLFPQENTTLPEQDEMLMARMREHEARLEMEQARLERELSQQESQQQQEETSAEGGYSWYFWSTVSFIIFFTIEMCRGDLADTEIRPSEDEDIFSETGALTPRTMVLDKDILRNFCDKCTYSSAHENWRVREFVEGFADDLLESLRSACDREADMEVWDFVGIGSMFESWKVCKPLTCDLIVPFSPPDPYSFQFDLWCSPSSDIPPDMQGCGKIKVSRFGEGEDGCLCGSANLGEDMLCLLHGKNEAIQVHRSPDELLCSRNTPFLGKDQVMKWFQISVTKAWGRISHKYDFEVTFRNLDAAGALKIRFRSGKVIVLNIIPVVQLGDSDAYFVSHFPSDGDSSPDPLWPLSFAVYERNLLKLFTKRLPQNSCHLHCLQIVTFLHRKQTGLTGKSALTNYHLKTALLHLLLSKRPSAWGMVSMEHRLRDVLGLLQRSLQEKRLHHVLIGNSRVPADVRLPEIIQKAQPLNLFRSLVLQTDLYAATVRHFQEMLRNAPALIQEYTPHLSNGGVHHRLDDSLRSPVTFGV</sequence>
<dbReference type="SMART" id="SM01265">
    <property type="entry name" value="Mab-21"/>
    <property type="match status" value="1"/>
</dbReference>
<dbReference type="Gene3D" id="1.10.1410.40">
    <property type="match status" value="1"/>
</dbReference>
<dbReference type="PRINTS" id="PR02107">
    <property type="entry name" value="INOS145TPRIP"/>
</dbReference>
<dbReference type="GO" id="GO:0005640">
    <property type="term" value="C:nuclear outer membrane"/>
    <property type="evidence" value="ECO:0007669"/>
    <property type="project" value="UniProtKB-SubCell"/>
</dbReference>
<evidence type="ECO:0000313" key="17">
    <source>
        <dbReference type="Proteomes" id="UP001153269"/>
    </source>
</evidence>
<dbReference type="PANTHER" id="PTHR10656:SF8">
    <property type="entry name" value="INOSITOL 1,4,5-TRISPHOSPHATE RECEPTOR-INTERACTING PROTEIN"/>
    <property type="match status" value="1"/>
</dbReference>
<comment type="caution">
    <text evidence="16">The sequence shown here is derived from an EMBL/GenBank/DDBJ whole genome shotgun (WGS) entry which is preliminary data.</text>
</comment>
<feature type="coiled-coil region" evidence="14">
    <location>
        <begin position="38"/>
        <end position="72"/>
    </location>
</feature>
<evidence type="ECO:0000256" key="13">
    <source>
        <dbReference type="ARBA" id="ARBA00023242"/>
    </source>
</evidence>
<evidence type="ECO:0000256" key="9">
    <source>
        <dbReference type="ARBA" id="ARBA00022989"/>
    </source>
</evidence>
<evidence type="ECO:0000313" key="16">
    <source>
        <dbReference type="EMBL" id="CAB1445673.1"/>
    </source>
</evidence>
<dbReference type="InterPro" id="IPR024810">
    <property type="entry name" value="MAB21L/cGLR"/>
</dbReference>
<evidence type="ECO:0000256" key="14">
    <source>
        <dbReference type="SAM" id="Coils"/>
    </source>
</evidence>
<keyword evidence="12" id="KW-0325">Glycoprotein</keyword>
<keyword evidence="7" id="KW-0812">Transmembrane</keyword>
<dbReference type="InterPro" id="IPR046906">
    <property type="entry name" value="Mab-21_HhH/H2TH-like"/>
</dbReference>
<dbReference type="Gene3D" id="3.30.460.90">
    <property type="match status" value="1"/>
</dbReference>
<dbReference type="GO" id="GO:0005886">
    <property type="term" value="C:plasma membrane"/>
    <property type="evidence" value="ECO:0007669"/>
    <property type="project" value="UniProtKB-SubCell"/>
</dbReference>
<keyword evidence="13" id="KW-0539">Nucleus</keyword>
<name>A0A9N7VC22_PLEPL</name>
<dbReference type="AlphaFoldDB" id="A0A9N7VC22"/>
<comment type="similarity">
    <text evidence="4">Belongs to the ITPRIP family.</text>
</comment>
<evidence type="ECO:0000256" key="1">
    <source>
        <dbReference type="ARBA" id="ARBA00003856"/>
    </source>
</evidence>
<dbReference type="InterPro" id="IPR026250">
    <property type="entry name" value="ITPRIP-like"/>
</dbReference>
<evidence type="ECO:0000256" key="7">
    <source>
        <dbReference type="ARBA" id="ARBA00022692"/>
    </source>
</evidence>
<keyword evidence="11" id="KW-0472">Membrane</keyword>
<evidence type="ECO:0000259" key="15">
    <source>
        <dbReference type="Pfam" id="PF20266"/>
    </source>
</evidence>